<dbReference type="InterPro" id="IPR003337">
    <property type="entry name" value="Trehalose_PPase"/>
</dbReference>
<evidence type="ECO:0008006" key="4">
    <source>
        <dbReference type="Google" id="ProtNLM"/>
    </source>
</evidence>
<dbReference type="Gene3D" id="3.40.50.1000">
    <property type="entry name" value="HAD superfamily/HAD-like"/>
    <property type="match status" value="1"/>
</dbReference>
<dbReference type="InterPro" id="IPR001830">
    <property type="entry name" value="Glyco_trans_20"/>
</dbReference>
<dbReference type="Gene3D" id="3.30.70.1020">
    <property type="entry name" value="Trehalose-6-phosphate phosphatase related protein, domain 2"/>
    <property type="match status" value="1"/>
</dbReference>
<dbReference type="Pfam" id="PF00982">
    <property type="entry name" value="Glyco_transf_20"/>
    <property type="match status" value="1"/>
</dbReference>
<evidence type="ECO:0000256" key="1">
    <source>
        <dbReference type="ARBA" id="ARBA00005409"/>
    </source>
</evidence>
<dbReference type="SUPFAM" id="SSF53756">
    <property type="entry name" value="UDP-Glycosyltransferase/glycogen phosphorylase"/>
    <property type="match status" value="1"/>
</dbReference>
<protein>
    <recommendedName>
        <fullName evidence="4">Alpha,alpha-trehalose-phosphate synthase (UDP-forming)</fullName>
    </recommendedName>
</protein>
<dbReference type="GO" id="GO:0004805">
    <property type="term" value="F:trehalose-phosphatase activity"/>
    <property type="evidence" value="ECO:0007669"/>
    <property type="project" value="TreeGrafter"/>
</dbReference>
<dbReference type="SUPFAM" id="SSF56784">
    <property type="entry name" value="HAD-like"/>
    <property type="match status" value="1"/>
</dbReference>
<evidence type="ECO:0000313" key="3">
    <source>
        <dbReference type="EMBL" id="CAD8617297.1"/>
    </source>
</evidence>
<dbReference type="GO" id="GO:0005992">
    <property type="term" value="P:trehalose biosynthetic process"/>
    <property type="evidence" value="ECO:0007669"/>
    <property type="project" value="InterPro"/>
</dbReference>
<proteinExistence type="inferred from homology"/>
<sequence length="761" mass="84440">MREQEELEELLLRDYGCIVLFLDPVLQKKYYHGFCREYLAPIMHNQMHVTQDRDPFQKDEWRAYCSVSKLFADKVMEMYSGVEMIWVHDYHLLMVPSFIVRKIHLVKIGFFMHAPFPSSDIWRTVAVRLELLRSLLNVDLVGFLMFEYTRNFLTCCKRMLALEYEYQKGGFLGIEYEGRHVILQVATFGISPSKVESRLLAMASGKTKVLGSDAIEAACRRAKRVVSAVDYLDRLKGVAPKLLAWEELLTEYQHYRNGYVLVQVCVGARNRIQIQTAPAVEQEIRTIVDRINEAFPGAVHFEVRDQFGPDERLRLWCNSDALLTTSLREAINTTPLEFVLARHLAKRPAGVCVLSEFTGFARVLCGTLRVNPNSQTELVETLDLALNMSPDERQARAARDVAHIMRCTLEAFAARFLTELKATATKRAEDFVCVGFSLSKFRLIGMGANFKPLDNTETIDAFQRAKRRAIMLDWGGTLAPAADGSFFDKRDTAGYALPRNVLDALATLCADPSCHVMILSGLPKEKVLAAFGGVPNLSLAVEHGFKYRVGNGKWQTLGEGDDDYVGWRSVAQSVMSVYATRTHGAIVQEKGSSILWNYAESDPEFGYMQGKELQTTLQHVLADFPVAVRTGKGYVEACLKGVNKGSMAERFVDVLEADGAGALDFVLCAGDDSTDELMFASLNTKLGKENAKLFTVTIGRKPSEARHYLDGHSEVVALLEKIATLGFAAPGNALGGMGAKSGGMGMGAKMSASTTNLAALG</sequence>
<dbReference type="AlphaFoldDB" id="A0A7S0Q8K7"/>
<dbReference type="CDD" id="cd03788">
    <property type="entry name" value="GT20_TPS"/>
    <property type="match status" value="1"/>
</dbReference>
<dbReference type="NCBIfam" id="TIGR00685">
    <property type="entry name" value="T6PP"/>
    <property type="match status" value="1"/>
</dbReference>
<comment type="similarity">
    <text evidence="1">In the N-terminal section; belongs to the glycosyltransferase 20 family.</text>
</comment>
<dbReference type="FunFam" id="3.40.50.1000:FF:000052">
    <property type="entry name" value="Alpha,alpha-trehalose-phosphate synthase [UDP-forming] 6"/>
    <property type="match status" value="1"/>
</dbReference>
<dbReference type="EMBL" id="HBEY01043212">
    <property type="protein sequence ID" value="CAD8617297.1"/>
    <property type="molecule type" value="Transcribed_RNA"/>
</dbReference>
<dbReference type="InterPro" id="IPR036412">
    <property type="entry name" value="HAD-like_sf"/>
</dbReference>
<dbReference type="Pfam" id="PF02358">
    <property type="entry name" value="Trehalose_PPase"/>
    <property type="match status" value="1"/>
</dbReference>
<dbReference type="InterPro" id="IPR023214">
    <property type="entry name" value="HAD_sf"/>
</dbReference>
<comment type="similarity">
    <text evidence="2">In the C-terminal section; belongs to the trehalose phosphatase family.</text>
</comment>
<dbReference type="PANTHER" id="PTHR10788:SF94">
    <property type="entry name" value="ALPHA,ALPHA-TREHALOSE-PHOSPHATE SYNTHASE [UDP-FORMING] 5"/>
    <property type="match status" value="1"/>
</dbReference>
<organism evidence="3">
    <name type="scientific">Coccolithus braarudii</name>
    <dbReference type="NCBI Taxonomy" id="221442"/>
    <lineage>
        <taxon>Eukaryota</taxon>
        <taxon>Haptista</taxon>
        <taxon>Haptophyta</taxon>
        <taxon>Prymnesiophyceae</taxon>
        <taxon>Coccolithales</taxon>
        <taxon>Coccolithaceae</taxon>
        <taxon>Coccolithus</taxon>
    </lineage>
</organism>
<reference evidence="3" key="1">
    <citation type="submission" date="2021-01" db="EMBL/GenBank/DDBJ databases">
        <authorList>
            <person name="Corre E."/>
            <person name="Pelletier E."/>
            <person name="Niang G."/>
            <person name="Scheremetjew M."/>
            <person name="Finn R."/>
            <person name="Kale V."/>
            <person name="Holt S."/>
            <person name="Cochrane G."/>
            <person name="Meng A."/>
            <person name="Brown T."/>
            <person name="Cohen L."/>
        </authorList>
    </citation>
    <scope>NUCLEOTIDE SEQUENCE</scope>
    <source>
        <strain evidence="3">PLY182g</strain>
    </source>
</reference>
<dbReference type="PANTHER" id="PTHR10788">
    <property type="entry name" value="TREHALOSE-6-PHOSPHATE SYNTHASE"/>
    <property type="match status" value="1"/>
</dbReference>
<gene>
    <name evidence="3" type="ORF">CPEL01642_LOCUS20678</name>
</gene>
<accession>A0A7S0Q8K7</accession>
<name>A0A7S0Q8K7_9EUKA</name>
<dbReference type="GO" id="GO:0005829">
    <property type="term" value="C:cytosol"/>
    <property type="evidence" value="ECO:0007669"/>
    <property type="project" value="TreeGrafter"/>
</dbReference>
<dbReference type="Gene3D" id="3.40.50.2000">
    <property type="entry name" value="Glycogen Phosphorylase B"/>
    <property type="match status" value="2"/>
</dbReference>
<evidence type="ECO:0000256" key="2">
    <source>
        <dbReference type="ARBA" id="ARBA00006330"/>
    </source>
</evidence>